<dbReference type="InterPro" id="IPR023346">
    <property type="entry name" value="Lysozyme-like_dom_sf"/>
</dbReference>
<protein>
    <recommendedName>
        <fullName evidence="4">Transglycosylase SLT domain-containing protein</fullName>
    </recommendedName>
</protein>
<gene>
    <name evidence="2" type="ORF">GCM10011613_24890</name>
</gene>
<feature type="signal peptide" evidence="1">
    <location>
        <begin position="1"/>
        <end position="20"/>
    </location>
</feature>
<evidence type="ECO:0000313" key="3">
    <source>
        <dbReference type="Proteomes" id="UP000619761"/>
    </source>
</evidence>
<dbReference type="Proteomes" id="UP000619761">
    <property type="component" value="Unassembled WGS sequence"/>
</dbReference>
<dbReference type="RefSeq" id="WP_189419083.1">
    <property type="nucleotide sequence ID" value="NZ_BMYZ01000002.1"/>
</dbReference>
<feature type="chain" id="PRO_5045126737" description="Transglycosylase SLT domain-containing protein" evidence="1">
    <location>
        <begin position="21"/>
        <end position="186"/>
    </location>
</feature>
<reference evidence="3" key="1">
    <citation type="journal article" date="2019" name="Int. J. Syst. Evol. Microbiol.">
        <title>The Global Catalogue of Microorganisms (GCM) 10K type strain sequencing project: providing services to taxonomists for standard genome sequencing and annotation.</title>
        <authorList>
            <consortium name="The Broad Institute Genomics Platform"/>
            <consortium name="The Broad Institute Genome Sequencing Center for Infectious Disease"/>
            <person name="Wu L."/>
            <person name="Ma J."/>
        </authorList>
    </citation>
    <scope>NUCLEOTIDE SEQUENCE [LARGE SCALE GENOMIC DNA]</scope>
    <source>
        <strain evidence="3">KCTC 32239</strain>
    </source>
</reference>
<comment type="caution">
    <text evidence="2">The sequence shown here is derived from an EMBL/GenBank/DDBJ whole genome shotgun (WGS) entry which is preliminary data.</text>
</comment>
<sequence length="186" mass="20968">MLGRSLFGLVAAVLFGTAQASTIPSAYHKIAADYHIPVDVLFAVLLQESGKTKANRYLPWPWVLNVELKAYYFDSKESAEVALRQFLAVDDKARIAVGLGQIYLPSHGHLFADKAQLLDPGINLTYAAQLLANEFEWTVKQGRPNWWEAVGRYHTPSNAELAKNYREEVFKRCKKISDYCTRYGAI</sequence>
<evidence type="ECO:0000313" key="2">
    <source>
        <dbReference type="EMBL" id="GGY79117.1"/>
    </source>
</evidence>
<organism evidence="2 3">
    <name type="scientific">Cellvibrio zantedeschiae</name>
    <dbReference type="NCBI Taxonomy" id="1237077"/>
    <lineage>
        <taxon>Bacteria</taxon>
        <taxon>Pseudomonadati</taxon>
        <taxon>Pseudomonadota</taxon>
        <taxon>Gammaproteobacteria</taxon>
        <taxon>Cellvibrionales</taxon>
        <taxon>Cellvibrionaceae</taxon>
        <taxon>Cellvibrio</taxon>
    </lineage>
</organism>
<keyword evidence="3" id="KW-1185">Reference proteome</keyword>
<dbReference type="EMBL" id="BMYZ01000002">
    <property type="protein sequence ID" value="GGY79117.1"/>
    <property type="molecule type" value="Genomic_DNA"/>
</dbReference>
<dbReference type="SUPFAM" id="SSF53955">
    <property type="entry name" value="Lysozyme-like"/>
    <property type="match status" value="1"/>
</dbReference>
<accession>A0ABQ3B5G5</accession>
<proteinExistence type="predicted"/>
<name>A0ABQ3B5G5_9GAMM</name>
<evidence type="ECO:0008006" key="4">
    <source>
        <dbReference type="Google" id="ProtNLM"/>
    </source>
</evidence>
<keyword evidence="1" id="KW-0732">Signal</keyword>
<dbReference type="Gene3D" id="1.10.530.10">
    <property type="match status" value="1"/>
</dbReference>
<evidence type="ECO:0000256" key="1">
    <source>
        <dbReference type="SAM" id="SignalP"/>
    </source>
</evidence>